<reference evidence="1 2" key="1">
    <citation type="submission" date="2019-11" db="EMBL/GenBank/DDBJ databases">
        <authorList>
            <person name="Holert J."/>
        </authorList>
    </citation>
    <scope>NUCLEOTIDE SEQUENCE [LARGE SCALE GENOMIC DNA]</scope>
    <source>
        <strain evidence="1">BC8_1</strain>
    </source>
</reference>
<protein>
    <recommendedName>
        <fullName evidence="3">Uracil phosphoribosyltransferase</fullName>
    </recommendedName>
</protein>
<dbReference type="AlphaFoldDB" id="A0A5S9QNN5"/>
<gene>
    <name evidence="1" type="ORF">AELLOGFF_04160</name>
</gene>
<organism evidence="1 2">
    <name type="scientific">Mycolicibacterium vanbaalenii</name>
    <name type="common">Mycobacterium vanbaalenii</name>
    <dbReference type="NCBI Taxonomy" id="110539"/>
    <lineage>
        <taxon>Bacteria</taxon>
        <taxon>Bacillati</taxon>
        <taxon>Actinomycetota</taxon>
        <taxon>Actinomycetes</taxon>
        <taxon>Mycobacteriales</taxon>
        <taxon>Mycobacteriaceae</taxon>
        <taxon>Mycolicibacterium</taxon>
    </lineage>
</organism>
<dbReference type="InterPro" id="IPR012469">
    <property type="entry name" value="DUF1688"/>
</dbReference>
<dbReference type="RefSeq" id="WP_159230777.1">
    <property type="nucleotide sequence ID" value="NZ_CACSIP010000017.1"/>
</dbReference>
<dbReference type="Proteomes" id="UP000430146">
    <property type="component" value="Unassembled WGS sequence"/>
</dbReference>
<dbReference type="Pfam" id="PF07958">
    <property type="entry name" value="DUF1688"/>
    <property type="match status" value="1"/>
</dbReference>
<accession>A0A5S9QNN5</accession>
<dbReference type="OrthoDB" id="9779699at2"/>
<dbReference type="PANTHER" id="PTHR31687">
    <property type="match status" value="1"/>
</dbReference>
<dbReference type="EMBL" id="CACSIP010000017">
    <property type="protein sequence ID" value="CAA0119623.1"/>
    <property type="molecule type" value="Genomic_DNA"/>
</dbReference>
<keyword evidence="2" id="KW-1185">Reference proteome</keyword>
<dbReference type="PANTHER" id="PTHR31687:SF3">
    <property type="entry name" value="PROTEIN URG3"/>
    <property type="match status" value="1"/>
</dbReference>
<proteinExistence type="predicted"/>
<sequence length="418" mass="44827">MTGAVDAEQRAAHPADAAAILRSTDEVRTRSRQLLQRARSGESRWFTVCDDGLGGAADAVAAVTRTRYPDLQIPYHSRWRHFEVGGVDRRAELDARLAPCSPQERVRAMIDLAVVSVLLDAGAGPRWSFVEDRDGVDARFTRSEGLAVASWHGFVAGAFSGDPDRPLQVDAVALRTLTEERLAGVLQATPDNPLVGLAGRVQVLRRLGDVLAARPAVFGVPGRPGGLFDALHGAEGSVDTQQILALLLTHFSAIWPSGNVIGDHPLGDCWRHGAVPGPGLTAGWLPLHKLSQWLTYSLIEPFVWAGIAVTGVETLTGLPEYRNGGLLLDAGVLELRDRGHATRTWNPADELVVEWRALTVALLDELAPLVRARLGLDADRMPLACVLEGGTWAAGRASAQRLRDGLPPLAIASDGTVF</sequence>
<evidence type="ECO:0000313" key="2">
    <source>
        <dbReference type="Proteomes" id="UP000430146"/>
    </source>
</evidence>
<evidence type="ECO:0000313" key="1">
    <source>
        <dbReference type="EMBL" id="CAA0119623.1"/>
    </source>
</evidence>
<evidence type="ECO:0008006" key="3">
    <source>
        <dbReference type="Google" id="ProtNLM"/>
    </source>
</evidence>
<name>A0A5S9QNN5_MYCVN</name>